<dbReference type="PANTHER" id="PTHR33744:SF15">
    <property type="entry name" value="CARBOHYDRATE DIACID REGULATOR"/>
    <property type="match status" value="1"/>
</dbReference>
<evidence type="ECO:0000313" key="2">
    <source>
        <dbReference type="EMBL" id="SHI87279.1"/>
    </source>
</evidence>
<dbReference type="InterPro" id="IPR051448">
    <property type="entry name" value="CdaR-like_regulators"/>
</dbReference>
<evidence type="ECO:0000313" key="3">
    <source>
        <dbReference type="Proteomes" id="UP000184342"/>
    </source>
</evidence>
<name>A0A1M6EPK2_9FIRM</name>
<feature type="domain" description="PucR C-terminal helix-turn-helix" evidence="1">
    <location>
        <begin position="441"/>
        <end position="488"/>
    </location>
</feature>
<dbReference type="RefSeq" id="WP_073993230.1">
    <property type="nucleotide sequence ID" value="NZ_FQYT01000008.1"/>
</dbReference>
<keyword evidence="3" id="KW-1185">Reference proteome</keyword>
<reference evidence="2 3" key="1">
    <citation type="submission" date="2016-11" db="EMBL/GenBank/DDBJ databases">
        <authorList>
            <person name="Jaros S."/>
            <person name="Januszkiewicz K."/>
            <person name="Wedrychowicz H."/>
        </authorList>
    </citation>
    <scope>NUCLEOTIDE SEQUENCE [LARGE SCALE GENOMIC DNA]</scope>
    <source>
        <strain evidence="2 3">DSM 15970</strain>
    </source>
</reference>
<dbReference type="Pfam" id="PF13556">
    <property type="entry name" value="HTH_30"/>
    <property type="match status" value="1"/>
</dbReference>
<dbReference type="InterPro" id="IPR025736">
    <property type="entry name" value="PucR_C-HTH_dom"/>
</dbReference>
<dbReference type="EMBL" id="FQYT01000008">
    <property type="protein sequence ID" value="SHI87279.1"/>
    <property type="molecule type" value="Genomic_DNA"/>
</dbReference>
<dbReference type="STRING" id="1122934.SAMN02745691_00965"/>
<protein>
    <submittedName>
        <fullName evidence="2">PucR C-terminal helix-turn-helix domain-containing protein</fullName>
    </submittedName>
</protein>
<organism evidence="2 3">
    <name type="scientific">Parasporobacterium paucivorans DSM 15970</name>
    <dbReference type="NCBI Taxonomy" id="1122934"/>
    <lineage>
        <taxon>Bacteria</taxon>
        <taxon>Bacillati</taxon>
        <taxon>Bacillota</taxon>
        <taxon>Clostridia</taxon>
        <taxon>Lachnospirales</taxon>
        <taxon>Lachnospiraceae</taxon>
        <taxon>Parasporobacterium</taxon>
    </lineage>
</organism>
<accession>A0A1M6EPK2</accession>
<dbReference type="Proteomes" id="UP000184342">
    <property type="component" value="Unassembled WGS sequence"/>
</dbReference>
<dbReference type="Gene3D" id="1.10.10.2840">
    <property type="entry name" value="PucR C-terminal helix-turn-helix domain"/>
    <property type="match status" value="1"/>
</dbReference>
<proteinExistence type="predicted"/>
<dbReference type="PANTHER" id="PTHR33744">
    <property type="entry name" value="CARBOHYDRATE DIACID REGULATOR"/>
    <property type="match status" value="1"/>
</dbReference>
<gene>
    <name evidence="2" type="ORF">SAMN02745691_00965</name>
</gene>
<sequence>MKLSLMLIHENLRSPSGILKVPELPGPFYDGVRVLPMTPQDLNANYIYVDLHRVSKQYNPETWDAVALISTQNQTAAIHSITFQENFFSDDILNQIIDIFDRFEHWENAVKEALLDKKPLVDVLNLCRMVTRETVYVTNLSLKMIAHTTPTIMGDISAIWHYQEKYGYMPLYVVKSLLDSGELDRINSFKNAFSFPTKAFNLPYTCRNIFCDNVIRAHIFIVSIYSPPLQTNKEIADVLGRLLVGYIKDNVDFFSLNGLLHEHFFRDVISGNLVDHSLIQQQLSSINWNINGGYALFVMEKENNPSETVRILSHSMERHNFECKSFEFEDNLIVVFHVERDHYKLGRIQDLLEEFLLTHHSKGAFSKWFASFNDMKVYYHQAKVIISFCKNITNNKNLFIEEEFGLYGFIKAGLENHSAIEVCHPGIIALYEHDKQNSTEYLETLFQYLVCDRNVVKAAKTLFIHRNTMNYRMERIKLLIDFNEENPDIKSYILMSIYILKYVLKTRHPDLHLQ</sequence>
<dbReference type="InterPro" id="IPR042070">
    <property type="entry name" value="PucR_C-HTH_sf"/>
</dbReference>
<dbReference type="AlphaFoldDB" id="A0A1M6EPK2"/>
<evidence type="ECO:0000259" key="1">
    <source>
        <dbReference type="Pfam" id="PF13556"/>
    </source>
</evidence>
<dbReference type="OrthoDB" id="212459at2"/>